<feature type="region of interest" description="Disordered" evidence="1">
    <location>
        <begin position="60"/>
        <end position="96"/>
    </location>
</feature>
<gene>
    <name evidence="2" type="ORF">ACHAW5_004833</name>
</gene>
<proteinExistence type="predicted"/>
<dbReference type="AlphaFoldDB" id="A0ABD3MHW2"/>
<evidence type="ECO:0000256" key="1">
    <source>
        <dbReference type="SAM" id="MobiDB-lite"/>
    </source>
</evidence>
<sequence>MREAHRLRPERRRRGGSLSRMADGEMYTNRRWAVQVHVCGLRNGNAGQFCQITFRRHLRAQEQGDAHGGQKSMREEARGDNLSRAIANIRTHPIYE</sequence>
<evidence type="ECO:0000313" key="2">
    <source>
        <dbReference type="EMBL" id="KAL3763681.1"/>
    </source>
</evidence>
<keyword evidence="3" id="KW-1185">Reference proteome</keyword>
<evidence type="ECO:0000313" key="3">
    <source>
        <dbReference type="Proteomes" id="UP001530315"/>
    </source>
</evidence>
<comment type="caution">
    <text evidence="2">The sequence shown here is derived from an EMBL/GenBank/DDBJ whole genome shotgun (WGS) entry which is preliminary data.</text>
</comment>
<accession>A0ABD3MHW2</accession>
<name>A0ABD3MHW2_9STRA</name>
<dbReference type="EMBL" id="JALLAZ020001795">
    <property type="protein sequence ID" value="KAL3763681.1"/>
    <property type="molecule type" value="Genomic_DNA"/>
</dbReference>
<reference evidence="2 3" key="1">
    <citation type="submission" date="2024-10" db="EMBL/GenBank/DDBJ databases">
        <title>Updated reference genomes for cyclostephanoid diatoms.</title>
        <authorList>
            <person name="Roberts W.R."/>
            <person name="Alverson A.J."/>
        </authorList>
    </citation>
    <scope>NUCLEOTIDE SEQUENCE [LARGE SCALE GENOMIC DNA]</scope>
    <source>
        <strain evidence="2 3">AJA276-08</strain>
    </source>
</reference>
<organism evidence="2 3">
    <name type="scientific">Stephanodiscus triporus</name>
    <dbReference type="NCBI Taxonomy" id="2934178"/>
    <lineage>
        <taxon>Eukaryota</taxon>
        <taxon>Sar</taxon>
        <taxon>Stramenopiles</taxon>
        <taxon>Ochrophyta</taxon>
        <taxon>Bacillariophyta</taxon>
        <taxon>Coscinodiscophyceae</taxon>
        <taxon>Thalassiosirophycidae</taxon>
        <taxon>Stephanodiscales</taxon>
        <taxon>Stephanodiscaceae</taxon>
        <taxon>Stephanodiscus</taxon>
    </lineage>
</organism>
<feature type="region of interest" description="Disordered" evidence="1">
    <location>
        <begin position="1"/>
        <end position="22"/>
    </location>
</feature>
<feature type="compositionally biased region" description="Basic and acidic residues" evidence="1">
    <location>
        <begin position="72"/>
        <end position="81"/>
    </location>
</feature>
<dbReference type="Proteomes" id="UP001530315">
    <property type="component" value="Unassembled WGS sequence"/>
</dbReference>
<protein>
    <submittedName>
        <fullName evidence="2">Uncharacterized protein</fullName>
    </submittedName>
</protein>